<gene>
    <name evidence="1" type="ORF">A9E74_02470</name>
</gene>
<sequence length="244" mass="26423">MKLVKKHGLLRGLCLLIIMISVPGMALAQMQANTILKSKYIWGGVLMGDGAVVQGNLKYTAENGLFVGGMFSTLDFSHLGNNQIDVKAGYSGSFGKLDYETGLVRHGFTGDSPTDEDAGVLRTFFSGSLGSMRFIVLSPLNDSSWTSAGDVYANIGFVKPLPADFRVAVSAGAYYFNDDAVFSDGRVAFEKTQSFAFRDATLSIERAVPSLPVDLGLHYSIGGERQNGLELDDHVWFSINMRLP</sequence>
<proteinExistence type="predicted"/>
<dbReference type="Pfam" id="PF09694">
    <property type="entry name" value="Gcw_chp"/>
    <property type="match status" value="1"/>
</dbReference>
<dbReference type="AlphaFoldDB" id="A0A1E3GP00"/>
<dbReference type="Proteomes" id="UP000094379">
    <property type="component" value="Unassembled WGS sequence"/>
</dbReference>
<comment type="caution">
    <text evidence="1">The sequence shown here is derived from an EMBL/GenBank/DDBJ whole genome shotgun (WGS) entry which is preliminary data.</text>
</comment>
<dbReference type="EMBL" id="MCRI01000040">
    <property type="protein sequence ID" value="ODN65783.1"/>
    <property type="molecule type" value="Genomic_DNA"/>
</dbReference>
<evidence type="ECO:0000313" key="2">
    <source>
        <dbReference type="Proteomes" id="UP000094379"/>
    </source>
</evidence>
<evidence type="ECO:0000313" key="1">
    <source>
        <dbReference type="EMBL" id="ODN65783.1"/>
    </source>
</evidence>
<keyword evidence="2" id="KW-1185">Reference proteome</keyword>
<name>A0A1E3GP00_9GAMM</name>
<evidence type="ECO:0008006" key="3">
    <source>
        <dbReference type="Google" id="ProtNLM"/>
    </source>
</evidence>
<dbReference type="STRING" id="291169.A9E74_02470"/>
<protein>
    <recommendedName>
        <fullName evidence="3">Porin domain-containing protein</fullName>
    </recommendedName>
</protein>
<organism evidence="1 2">
    <name type="scientific">Methylophaga muralis</name>
    <dbReference type="NCBI Taxonomy" id="291169"/>
    <lineage>
        <taxon>Bacteria</taxon>
        <taxon>Pseudomonadati</taxon>
        <taxon>Pseudomonadota</taxon>
        <taxon>Gammaproteobacteria</taxon>
        <taxon>Thiotrichales</taxon>
        <taxon>Piscirickettsiaceae</taxon>
        <taxon>Methylophaga</taxon>
    </lineage>
</organism>
<dbReference type="InterPro" id="IPR010239">
    <property type="entry name" value="CHP02001"/>
</dbReference>
<reference evidence="1 2" key="1">
    <citation type="submission" date="2016-07" db="EMBL/GenBank/DDBJ databases">
        <title>Draft Genome Sequence of Methylophaga muralis Bur 1.</title>
        <authorList>
            <person name="Vasilenko O.V."/>
            <person name="Doronina N.V."/>
            <person name="Shmareva M.N."/>
            <person name="Tarlachkov S.V."/>
            <person name="Mustakhimov I."/>
            <person name="Trotsenko Y.A."/>
        </authorList>
    </citation>
    <scope>NUCLEOTIDE SEQUENCE [LARGE SCALE GENOMIC DNA]</scope>
    <source>
        <strain evidence="1 2">Bur 1</strain>
    </source>
</reference>
<accession>A0A1E3GP00</accession>